<dbReference type="Proteomes" id="UP001156691">
    <property type="component" value="Unassembled WGS sequence"/>
</dbReference>
<dbReference type="PANTHER" id="PTHR11104">
    <property type="entry name" value="AMINOGLYCOSIDE N3-ACETYLTRANSFERASE"/>
    <property type="match status" value="1"/>
</dbReference>
<keyword evidence="3 5" id="KW-0808">Transferase</keyword>
<accession>A0ABQ5WB56</accession>
<evidence type="ECO:0000256" key="2">
    <source>
        <dbReference type="ARBA" id="ARBA00012882"/>
    </source>
</evidence>
<gene>
    <name evidence="6" type="ORF">GCM10010862_44510</name>
</gene>
<comment type="caution">
    <text evidence="6">The sequence shown here is derived from an EMBL/GenBank/DDBJ whole genome shotgun (WGS) entry which is preliminary data.</text>
</comment>
<dbReference type="RefSeq" id="WP_284342589.1">
    <property type="nucleotide sequence ID" value="NZ_BSNS01000023.1"/>
</dbReference>
<dbReference type="EC" id="2.3.1.-" evidence="5"/>
<keyword evidence="5" id="KW-0046">Antibiotic resistance</keyword>
<dbReference type="InterPro" id="IPR003679">
    <property type="entry name" value="Amioglycoside_AcTrfase"/>
</dbReference>
<keyword evidence="4 5" id="KW-0012">Acyltransferase</keyword>
<dbReference type="SUPFAM" id="SSF110710">
    <property type="entry name" value="TTHA0583/YokD-like"/>
    <property type="match status" value="1"/>
</dbReference>
<evidence type="ECO:0000256" key="5">
    <source>
        <dbReference type="RuleBase" id="RU365031"/>
    </source>
</evidence>
<evidence type="ECO:0000256" key="4">
    <source>
        <dbReference type="ARBA" id="ARBA00023315"/>
    </source>
</evidence>
<protein>
    <recommendedName>
        <fullName evidence="2 5">Aminoglycoside N(3)-acetyltransferase</fullName>
        <ecNumber evidence="5">2.3.1.-</ecNumber>
    </recommendedName>
</protein>
<sequence>MIDRQELAQQLRALGVGGGALMVHASLRRLGTVAGGADGVLDALQEALAPDGTLLMMLGADASVPFDAATTPADPEMGVLAETFRRRPGVRVNDHAASRYAAIGPLAAPLLEPMPLHDYHGPRSVLERLVEIGGAVLRLGADTDTMTLTHYAEYLAELPEKRRSRLRYLRADIGEQWIESLDDTDGIADWENGGDDDYFARILIDFLATGKARTGLVGRCNAELVPARDFVEFATTWMEDRLG</sequence>
<dbReference type="PANTHER" id="PTHR11104:SF0">
    <property type="entry name" value="SPBETA PROPHAGE-DERIVED AMINOGLYCOSIDE N(3')-ACETYLTRANSFERASE-LIKE PROTEIN YOKD"/>
    <property type="match status" value="1"/>
</dbReference>
<comment type="similarity">
    <text evidence="1 5">Belongs to the antibiotic N-acetyltransferase family.</text>
</comment>
<evidence type="ECO:0000313" key="6">
    <source>
        <dbReference type="EMBL" id="GLQ57192.1"/>
    </source>
</evidence>
<evidence type="ECO:0000256" key="3">
    <source>
        <dbReference type="ARBA" id="ARBA00022679"/>
    </source>
</evidence>
<evidence type="ECO:0000256" key="1">
    <source>
        <dbReference type="ARBA" id="ARBA00006383"/>
    </source>
</evidence>
<dbReference type="Pfam" id="PF02522">
    <property type="entry name" value="Antibiotic_NAT"/>
    <property type="match status" value="1"/>
</dbReference>
<reference evidence="7" key="1">
    <citation type="journal article" date="2019" name="Int. J. Syst. Evol. Microbiol.">
        <title>The Global Catalogue of Microorganisms (GCM) 10K type strain sequencing project: providing services to taxonomists for standard genome sequencing and annotation.</title>
        <authorList>
            <consortium name="The Broad Institute Genomics Platform"/>
            <consortium name="The Broad Institute Genome Sequencing Center for Infectious Disease"/>
            <person name="Wu L."/>
            <person name="Ma J."/>
        </authorList>
    </citation>
    <scope>NUCLEOTIDE SEQUENCE [LARGE SCALE GENOMIC DNA]</scope>
    <source>
        <strain evidence="7">NBRC 112416</strain>
    </source>
</reference>
<organism evidence="6 7">
    <name type="scientific">Devosia nitrariae</name>
    <dbReference type="NCBI Taxonomy" id="2071872"/>
    <lineage>
        <taxon>Bacteria</taxon>
        <taxon>Pseudomonadati</taxon>
        <taxon>Pseudomonadota</taxon>
        <taxon>Alphaproteobacteria</taxon>
        <taxon>Hyphomicrobiales</taxon>
        <taxon>Devosiaceae</taxon>
        <taxon>Devosia</taxon>
    </lineage>
</organism>
<name>A0ABQ5WB56_9HYPH</name>
<dbReference type="InterPro" id="IPR028345">
    <property type="entry name" value="Antibiotic_NAT-like"/>
</dbReference>
<dbReference type="EMBL" id="BSNS01000023">
    <property type="protein sequence ID" value="GLQ57192.1"/>
    <property type="molecule type" value="Genomic_DNA"/>
</dbReference>
<keyword evidence="7" id="KW-1185">Reference proteome</keyword>
<proteinExistence type="inferred from homology"/>
<evidence type="ECO:0000313" key="7">
    <source>
        <dbReference type="Proteomes" id="UP001156691"/>
    </source>
</evidence>
<comment type="catalytic activity">
    <reaction evidence="5">
        <text>a 2-deoxystreptamine antibiotic + acetyl-CoA = an N(3)-acetyl-2-deoxystreptamine antibiotic + CoA + H(+)</text>
        <dbReference type="Rhea" id="RHEA:12665"/>
        <dbReference type="ChEBI" id="CHEBI:15378"/>
        <dbReference type="ChEBI" id="CHEBI:57287"/>
        <dbReference type="ChEBI" id="CHEBI:57288"/>
        <dbReference type="ChEBI" id="CHEBI:57921"/>
        <dbReference type="ChEBI" id="CHEBI:77452"/>
        <dbReference type="EC" id="2.3.1.81"/>
    </reaction>
</comment>